<sequence length="201" mass="21683">RGRTRVSLEQVTTRKSLRTQVSGGGSPASQRQWAWGSAQTGKVVLEGLMSGEMLDGGWGTCVGIEADFLVPGLGDQTDLVWKLQGQEKGTTKTRQFPLPPPTPHPTPTPALQINLQDPGRVFEDEKARTLGQPGPLQDLSSVADSKKPFGHLGPKSVHPRVPLTPLHTPRLSPMSREGSAGDSDLNLGQMCPSAQRRHCRE</sequence>
<organism evidence="2 3">
    <name type="scientific">Saguinus oedipus</name>
    <name type="common">Cotton-top tamarin</name>
    <name type="synonym">Oedipomidas oedipus</name>
    <dbReference type="NCBI Taxonomy" id="9490"/>
    <lineage>
        <taxon>Eukaryota</taxon>
        <taxon>Metazoa</taxon>
        <taxon>Chordata</taxon>
        <taxon>Craniata</taxon>
        <taxon>Vertebrata</taxon>
        <taxon>Euteleostomi</taxon>
        <taxon>Mammalia</taxon>
        <taxon>Eutheria</taxon>
        <taxon>Euarchontoglires</taxon>
        <taxon>Primates</taxon>
        <taxon>Haplorrhini</taxon>
        <taxon>Platyrrhini</taxon>
        <taxon>Cebidae</taxon>
        <taxon>Callitrichinae</taxon>
        <taxon>Saguinus</taxon>
    </lineage>
</organism>
<accession>A0ABQ9W155</accession>
<feature type="non-terminal residue" evidence="2">
    <location>
        <position position="1"/>
    </location>
</feature>
<comment type="caution">
    <text evidence="2">The sequence shown here is derived from an EMBL/GenBank/DDBJ whole genome shotgun (WGS) entry which is preliminary data.</text>
</comment>
<feature type="region of interest" description="Disordered" evidence="1">
    <location>
        <begin position="87"/>
        <end position="113"/>
    </location>
</feature>
<dbReference type="Proteomes" id="UP001266305">
    <property type="component" value="Unassembled WGS sequence"/>
</dbReference>
<protein>
    <submittedName>
        <fullName evidence="2">Uncharacterized protein</fullName>
    </submittedName>
</protein>
<dbReference type="EMBL" id="JASSZA010000003">
    <property type="protein sequence ID" value="KAK2115361.1"/>
    <property type="molecule type" value="Genomic_DNA"/>
</dbReference>
<evidence type="ECO:0000313" key="2">
    <source>
        <dbReference type="EMBL" id="KAK2115361.1"/>
    </source>
</evidence>
<feature type="region of interest" description="Disordered" evidence="1">
    <location>
        <begin position="1"/>
        <end position="31"/>
    </location>
</feature>
<name>A0ABQ9W155_SAGOE</name>
<feature type="compositionally biased region" description="Pro residues" evidence="1">
    <location>
        <begin position="97"/>
        <end position="108"/>
    </location>
</feature>
<feature type="compositionally biased region" description="Polar residues" evidence="1">
    <location>
        <begin position="7"/>
        <end position="31"/>
    </location>
</feature>
<proteinExistence type="predicted"/>
<gene>
    <name evidence="2" type="ORF">P7K49_005987</name>
</gene>
<evidence type="ECO:0000313" key="3">
    <source>
        <dbReference type="Proteomes" id="UP001266305"/>
    </source>
</evidence>
<keyword evidence="3" id="KW-1185">Reference proteome</keyword>
<evidence type="ECO:0000256" key="1">
    <source>
        <dbReference type="SAM" id="MobiDB-lite"/>
    </source>
</evidence>
<reference evidence="2 3" key="1">
    <citation type="submission" date="2023-05" db="EMBL/GenBank/DDBJ databases">
        <title>B98-5 Cell Line De Novo Hybrid Assembly: An Optical Mapping Approach.</title>
        <authorList>
            <person name="Kananen K."/>
            <person name="Auerbach J.A."/>
            <person name="Kautto E."/>
            <person name="Blachly J.S."/>
        </authorList>
    </citation>
    <scope>NUCLEOTIDE SEQUENCE [LARGE SCALE GENOMIC DNA]</scope>
    <source>
        <strain evidence="2">B95-8</strain>
        <tissue evidence="2">Cell line</tissue>
    </source>
</reference>
<feature type="region of interest" description="Disordered" evidence="1">
    <location>
        <begin position="130"/>
        <end position="201"/>
    </location>
</feature>